<dbReference type="InterPro" id="IPR023198">
    <property type="entry name" value="PGP-like_dom2"/>
</dbReference>
<dbReference type="PANTHER" id="PTHR43434:SF1">
    <property type="entry name" value="PHOSPHOGLYCOLATE PHOSPHATASE"/>
    <property type="match status" value="1"/>
</dbReference>
<dbReference type="GO" id="GO:0008967">
    <property type="term" value="F:phosphoglycolate phosphatase activity"/>
    <property type="evidence" value="ECO:0007669"/>
    <property type="project" value="UniProtKB-EC"/>
</dbReference>
<evidence type="ECO:0000256" key="4">
    <source>
        <dbReference type="ARBA" id="ARBA00013078"/>
    </source>
</evidence>
<comment type="catalytic activity">
    <reaction evidence="1">
        <text>2-phosphoglycolate + H2O = glycolate + phosphate</text>
        <dbReference type="Rhea" id="RHEA:14369"/>
        <dbReference type="ChEBI" id="CHEBI:15377"/>
        <dbReference type="ChEBI" id="CHEBI:29805"/>
        <dbReference type="ChEBI" id="CHEBI:43474"/>
        <dbReference type="ChEBI" id="CHEBI:58033"/>
        <dbReference type="EC" id="3.1.3.18"/>
    </reaction>
</comment>
<comment type="pathway">
    <text evidence="2">Organic acid metabolism; glycolate biosynthesis; glycolate from 2-phosphoglycolate: step 1/1.</text>
</comment>
<dbReference type="STRING" id="1548207.AXK11_07620"/>
<evidence type="ECO:0000256" key="1">
    <source>
        <dbReference type="ARBA" id="ARBA00000830"/>
    </source>
</evidence>
<reference evidence="6" key="1">
    <citation type="submission" date="2016-02" db="EMBL/GenBank/DDBJ databases">
        <authorList>
            <person name="Sanders J.G."/>
            <person name="Lin J.Y."/>
            <person name="Wertz J.T."/>
            <person name="Russell J.A."/>
            <person name="Moreau C.S."/>
            <person name="Powell S."/>
        </authorList>
    </citation>
    <scope>NUCLEOTIDE SEQUENCE [LARGE SCALE GENOMIC DNA]</scope>
    <source>
        <strain evidence="6">CAG34</strain>
    </source>
</reference>
<dbReference type="SUPFAM" id="SSF56784">
    <property type="entry name" value="HAD-like"/>
    <property type="match status" value="1"/>
</dbReference>
<evidence type="ECO:0000256" key="3">
    <source>
        <dbReference type="ARBA" id="ARBA00006171"/>
    </source>
</evidence>
<dbReference type="AlphaFoldDB" id="A0A139SJM4"/>
<dbReference type="RefSeq" id="WP_068630898.1">
    <property type="nucleotide sequence ID" value="NZ_LSZQ01000057.1"/>
</dbReference>
<gene>
    <name evidence="5" type="ORF">AXK11_07620</name>
</gene>
<evidence type="ECO:0000313" key="6">
    <source>
        <dbReference type="Proteomes" id="UP000070058"/>
    </source>
</evidence>
<dbReference type="InterPro" id="IPR023214">
    <property type="entry name" value="HAD_sf"/>
</dbReference>
<dbReference type="Pfam" id="PF13242">
    <property type="entry name" value="Hydrolase_like"/>
    <property type="match status" value="1"/>
</dbReference>
<dbReference type="GO" id="GO:0006281">
    <property type="term" value="P:DNA repair"/>
    <property type="evidence" value="ECO:0007669"/>
    <property type="project" value="TreeGrafter"/>
</dbReference>
<dbReference type="OrthoDB" id="9781769at2"/>
<comment type="caution">
    <text evidence="5">The sequence shown here is derived from an EMBL/GenBank/DDBJ whole genome shotgun (WGS) entry which is preliminary data.</text>
</comment>
<dbReference type="EC" id="3.1.3.18" evidence="4"/>
<dbReference type="GO" id="GO:0005829">
    <property type="term" value="C:cytosol"/>
    <property type="evidence" value="ECO:0007669"/>
    <property type="project" value="TreeGrafter"/>
</dbReference>
<organism evidence="5 6">
    <name type="scientific">Cephaloticoccus primus</name>
    <dbReference type="NCBI Taxonomy" id="1548207"/>
    <lineage>
        <taxon>Bacteria</taxon>
        <taxon>Pseudomonadati</taxon>
        <taxon>Verrucomicrobiota</taxon>
        <taxon>Opitutia</taxon>
        <taxon>Opitutales</taxon>
        <taxon>Opitutaceae</taxon>
        <taxon>Cephaloticoccus</taxon>
    </lineage>
</organism>
<dbReference type="Gene3D" id="1.10.150.240">
    <property type="entry name" value="Putative phosphatase, domain 2"/>
    <property type="match status" value="1"/>
</dbReference>
<comment type="similarity">
    <text evidence="3">Belongs to the HAD-like hydrolase superfamily. CbbY/CbbZ/Gph/YieH family.</text>
</comment>
<accession>A0A139SJM4</accession>
<dbReference type="PANTHER" id="PTHR43434">
    <property type="entry name" value="PHOSPHOGLYCOLATE PHOSPHATASE"/>
    <property type="match status" value="1"/>
</dbReference>
<dbReference type="EMBL" id="LSZQ01000057">
    <property type="protein sequence ID" value="KXU34704.1"/>
    <property type="molecule type" value="Genomic_DNA"/>
</dbReference>
<sequence length="227" mass="24550">MDTLLLWDIDGTIIAGRGAGVRAMERGFQKAFGQDCDLGVVDWAGRTDKWITRAVLEHFKIEPSEANIARYLDAYLEVLDEELTRGPGELLPGVIGLLDTFHANPRVAQGLLTGNLRAGAQLKLARYDAWHYFSFGAFADDSALRNELGPHALRRAQAANGGRAFAPERCFIIGDTPRDIECARVIGAQAIAVATGTFTLAELASHSPTLALADLSDPSEFLQTILG</sequence>
<dbReference type="InterPro" id="IPR050155">
    <property type="entry name" value="HAD-like_hydrolase_sf"/>
</dbReference>
<protein>
    <recommendedName>
        <fullName evidence="4">phosphoglycolate phosphatase</fullName>
        <ecNumber evidence="4">3.1.3.18</ecNumber>
    </recommendedName>
</protein>
<keyword evidence="6" id="KW-1185">Reference proteome</keyword>
<name>A0A139SJM4_9BACT</name>
<dbReference type="Proteomes" id="UP000070058">
    <property type="component" value="Unassembled WGS sequence"/>
</dbReference>
<evidence type="ECO:0000313" key="5">
    <source>
        <dbReference type="EMBL" id="KXU34704.1"/>
    </source>
</evidence>
<dbReference type="InterPro" id="IPR036412">
    <property type="entry name" value="HAD-like_sf"/>
</dbReference>
<evidence type="ECO:0000256" key="2">
    <source>
        <dbReference type="ARBA" id="ARBA00004818"/>
    </source>
</evidence>
<dbReference type="Gene3D" id="3.40.50.1000">
    <property type="entry name" value="HAD superfamily/HAD-like"/>
    <property type="match status" value="1"/>
</dbReference>
<proteinExistence type="inferred from homology"/>